<reference evidence="2 3" key="1">
    <citation type="submission" date="2019-03" db="EMBL/GenBank/DDBJ databases">
        <title>Genomic Encyclopedia of Type Strains, Phase IV (KMG-IV): sequencing the most valuable type-strain genomes for metagenomic binning, comparative biology and taxonomic classification.</title>
        <authorList>
            <person name="Goeker M."/>
        </authorList>
    </citation>
    <scope>NUCLEOTIDE SEQUENCE [LARGE SCALE GENOMIC DNA]</scope>
    <source>
        <strain evidence="2 3">DSM 7445</strain>
    </source>
</reference>
<evidence type="ECO:0000313" key="2">
    <source>
        <dbReference type="EMBL" id="TCS35762.1"/>
    </source>
</evidence>
<comment type="caution">
    <text evidence="2">The sequence shown here is derived from an EMBL/GenBank/DDBJ whole genome shotgun (WGS) entry which is preliminary data.</text>
</comment>
<evidence type="ECO:0000313" key="3">
    <source>
        <dbReference type="Proteomes" id="UP000295382"/>
    </source>
</evidence>
<feature type="region of interest" description="Disordered" evidence="1">
    <location>
        <begin position="1"/>
        <end position="23"/>
    </location>
</feature>
<dbReference type="AlphaFoldDB" id="A0A4R3HRZ5"/>
<proteinExistence type="predicted"/>
<gene>
    <name evidence="2" type="ORF">EDC30_10961</name>
</gene>
<organism evidence="2 3">
    <name type="scientific">Paucimonas lemoignei</name>
    <name type="common">Pseudomonas lemoignei</name>
    <dbReference type="NCBI Taxonomy" id="29443"/>
    <lineage>
        <taxon>Bacteria</taxon>
        <taxon>Pseudomonadati</taxon>
        <taxon>Pseudomonadota</taxon>
        <taxon>Betaproteobacteria</taxon>
        <taxon>Burkholderiales</taxon>
        <taxon>Burkholderiaceae</taxon>
        <taxon>Paucimonas</taxon>
    </lineage>
</organism>
<sequence length="78" mass="8865">MDTSRVSERYVKDQSAERRKMSHGGLLDSAIRMVAQLTASGELHTRTLANRAMADLQKLRHDMPKRRQTDGRGHSSCR</sequence>
<dbReference type="EMBL" id="SLZQ01000009">
    <property type="protein sequence ID" value="TCS35762.1"/>
    <property type="molecule type" value="Genomic_DNA"/>
</dbReference>
<dbReference type="RefSeq" id="WP_132259443.1">
    <property type="nucleotide sequence ID" value="NZ_SLZQ01000009.1"/>
</dbReference>
<feature type="region of interest" description="Disordered" evidence="1">
    <location>
        <begin position="58"/>
        <end position="78"/>
    </location>
</feature>
<protein>
    <submittedName>
        <fullName evidence="2">Uncharacterized protein</fullName>
    </submittedName>
</protein>
<name>A0A4R3HRZ5_PAULE</name>
<dbReference type="Proteomes" id="UP000295382">
    <property type="component" value="Unassembled WGS sequence"/>
</dbReference>
<evidence type="ECO:0000256" key="1">
    <source>
        <dbReference type="SAM" id="MobiDB-lite"/>
    </source>
</evidence>
<accession>A0A4R3HRZ5</accession>
<keyword evidence="3" id="KW-1185">Reference proteome</keyword>
<feature type="compositionally biased region" description="Basic and acidic residues" evidence="1">
    <location>
        <begin position="1"/>
        <end position="19"/>
    </location>
</feature>
<dbReference type="OrthoDB" id="9155179at2"/>